<evidence type="ECO:0000313" key="2">
    <source>
        <dbReference type="Proteomes" id="UP000756921"/>
    </source>
</evidence>
<proteinExistence type="predicted"/>
<dbReference type="EMBL" id="WJXW01000011">
    <property type="protein sequence ID" value="KAF9732252.1"/>
    <property type="molecule type" value="Genomic_DNA"/>
</dbReference>
<keyword evidence="2" id="KW-1185">Reference proteome</keyword>
<protein>
    <submittedName>
        <fullName evidence="1">Uncharacterized protein</fullName>
    </submittedName>
</protein>
<accession>A0A9P6GB37</accession>
<gene>
    <name evidence="1" type="ORF">PMIN01_10181</name>
</gene>
<dbReference type="AlphaFoldDB" id="A0A9P6GB37"/>
<reference evidence="1" key="1">
    <citation type="journal article" date="2020" name="Mol. Plant Microbe Interact.">
        <title>Genome Sequence of the Biocontrol Agent Coniothyrium minitans strain Conio (IMI 134523).</title>
        <authorList>
            <person name="Patel D."/>
            <person name="Shittu T.A."/>
            <person name="Baroncelli R."/>
            <person name="Muthumeenakshi S."/>
            <person name="Osborne T.H."/>
            <person name="Janganan T.K."/>
            <person name="Sreenivasaprasad S."/>
        </authorList>
    </citation>
    <scope>NUCLEOTIDE SEQUENCE</scope>
    <source>
        <strain evidence="1">Conio</strain>
    </source>
</reference>
<organism evidence="1 2">
    <name type="scientific">Paraphaeosphaeria minitans</name>
    <dbReference type="NCBI Taxonomy" id="565426"/>
    <lineage>
        <taxon>Eukaryota</taxon>
        <taxon>Fungi</taxon>
        <taxon>Dikarya</taxon>
        <taxon>Ascomycota</taxon>
        <taxon>Pezizomycotina</taxon>
        <taxon>Dothideomycetes</taxon>
        <taxon>Pleosporomycetidae</taxon>
        <taxon>Pleosporales</taxon>
        <taxon>Massarineae</taxon>
        <taxon>Didymosphaeriaceae</taxon>
        <taxon>Paraphaeosphaeria</taxon>
    </lineage>
</organism>
<dbReference type="OrthoDB" id="449091at2759"/>
<dbReference type="Proteomes" id="UP000756921">
    <property type="component" value="Unassembled WGS sequence"/>
</dbReference>
<comment type="caution">
    <text evidence="1">The sequence shown here is derived from an EMBL/GenBank/DDBJ whole genome shotgun (WGS) entry which is preliminary data.</text>
</comment>
<evidence type="ECO:0000313" key="1">
    <source>
        <dbReference type="EMBL" id="KAF9732252.1"/>
    </source>
</evidence>
<name>A0A9P6GB37_9PLEO</name>
<sequence length="252" mass="27929">MHHSRELTVPGNSIQQLALYTDASFEYAVDSIHYFGGDYLLDPRRTAASVLQSQHGEVDDNVPSYNSRFLCQQLFLSDTSYNEIPGQDHWWDTLMTTPELVDFYYWHTNGDGTLPRKLDELRSLSGIPEIWVRKVESVCFISSSTYPGTITTTRFALRVSLRLHQYFQAAANIVSSTSWDGTTNGTGNVVTLALGDTTPSSIPNFPIQPSDSRISVRDSKGVDSYGRTDESVWCRISEAVAGRAAGTCAPGK</sequence>